<keyword evidence="1" id="KW-0472">Membrane</keyword>
<feature type="transmembrane region" description="Helical" evidence="1">
    <location>
        <begin position="51"/>
        <end position="73"/>
    </location>
</feature>
<dbReference type="AlphaFoldDB" id="A0A812P9T3"/>
<comment type="caution">
    <text evidence="2">The sequence shown here is derived from an EMBL/GenBank/DDBJ whole genome shotgun (WGS) entry which is preliminary data.</text>
</comment>
<sequence>MRSASHVLVIPNDTVSIYTRLWCVYEAYLGTCWHKTCLMPTQPKLVVHRSVVASTIIIPCGIGLLIGSMWLVFISGHKTLSHNMATLLMFLCVTGTALCFALSLLIKLTFLEFIMAWRVWVKMMIVRTMHILLLPACIAVACAWFSLKPHFFSAWEQFLHYFIPVALVLFNLLRITQLNQHRLETLELTRQASNLQIRTLDEATCTNPTDERRIRDDIQGHEADVDLTIKVLMKAGAYNDSLRNAFEAGLDISGIGNTDLLTKMGTATMLWVLAIVDSMGFVDNYAACSIGSVGWLYLSIASSTLLLGELAELSGLLLVQKLSHRRRFHVL</sequence>
<feature type="transmembrane region" description="Helical" evidence="1">
    <location>
        <begin position="158"/>
        <end position="176"/>
    </location>
</feature>
<feature type="transmembrane region" description="Helical" evidence="1">
    <location>
        <begin position="125"/>
        <end position="146"/>
    </location>
</feature>
<accession>A0A812P9T3</accession>
<feature type="transmembrane region" description="Helical" evidence="1">
    <location>
        <begin position="85"/>
        <end position="105"/>
    </location>
</feature>
<proteinExistence type="predicted"/>
<protein>
    <submittedName>
        <fullName evidence="2">Uncharacterized protein</fullName>
    </submittedName>
</protein>
<evidence type="ECO:0000313" key="2">
    <source>
        <dbReference type="EMBL" id="CAE7334786.1"/>
    </source>
</evidence>
<evidence type="ECO:0000313" key="3">
    <source>
        <dbReference type="Proteomes" id="UP000649617"/>
    </source>
</evidence>
<reference evidence="2" key="1">
    <citation type="submission" date="2021-02" db="EMBL/GenBank/DDBJ databases">
        <authorList>
            <person name="Dougan E. K."/>
            <person name="Rhodes N."/>
            <person name="Thang M."/>
            <person name="Chan C."/>
        </authorList>
    </citation>
    <scope>NUCLEOTIDE SEQUENCE</scope>
</reference>
<feature type="transmembrane region" description="Helical" evidence="1">
    <location>
        <begin position="260"/>
        <end position="282"/>
    </location>
</feature>
<keyword evidence="1" id="KW-1133">Transmembrane helix</keyword>
<name>A0A812P9T3_SYMPI</name>
<dbReference type="OrthoDB" id="432123at2759"/>
<dbReference type="Proteomes" id="UP000649617">
    <property type="component" value="Unassembled WGS sequence"/>
</dbReference>
<gene>
    <name evidence="2" type="ORF">SPIL2461_LOCUS7824</name>
</gene>
<dbReference type="EMBL" id="CAJNIZ010012492">
    <property type="protein sequence ID" value="CAE7334786.1"/>
    <property type="molecule type" value="Genomic_DNA"/>
</dbReference>
<keyword evidence="3" id="KW-1185">Reference proteome</keyword>
<feature type="transmembrane region" description="Helical" evidence="1">
    <location>
        <begin position="294"/>
        <end position="319"/>
    </location>
</feature>
<evidence type="ECO:0000256" key="1">
    <source>
        <dbReference type="SAM" id="Phobius"/>
    </source>
</evidence>
<organism evidence="2 3">
    <name type="scientific">Symbiodinium pilosum</name>
    <name type="common">Dinoflagellate</name>
    <dbReference type="NCBI Taxonomy" id="2952"/>
    <lineage>
        <taxon>Eukaryota</taxon>
        <taxon>Sar</taxon>
        <taxon>Alveolata</taxon>
        <taxon>Dinophyceae</taxon>
        <taxon>Suessiales</taxon>
        <taxon>Symbiodiniaceae</taxon>
        <taxon>Symbiodinium</taxon>
    </lineage>
</organism>
<keyword evidence="1" id="KW-0812">Transmembrane</keyword>